<evidence type="ECO:0000259" key="1">
    <source>
        <dbReference type="Pfam" id="PF02036"/>
    </source>
</evidence>
<dbReference type="SUPFAM" id="SSF55718">
    <property type="entry name" value="SCP-like"/>
    <property type="match status" value="1"/>
</dbReference>
<dbReference type="OrthoDB" id="10265837at2759"/>
<sequence>MSLPVFDKVRNSIEALDEKTRESLVKEVKGIFEFHIKDCNDTPSIYTLDLKNNQGSVLQGKGSDKADTVIMIADQDFVSLAGGKLSGQKAYTLGKLKIKGHMMLATKLDAIFRQLVGKSKL</sequence>
<reference evidence="2" key="1">
    <citation type="submission" date="2020-12" db="EMBL/GenBank/DDBJ databases">
        <title>Metabolic potential, ecology and presence of endohyphal bacteria is reflected in genomic diversity of Mucoromycotina.</title>
        <authorList>
            <person name="Muszewska A."/>
            <person name="Okrasinska A."/>
            <person name="Steczkiewicz K."/>
            <person name="Drgas O."/>
            <person name="Orlowska M."/>
            <person name="Perlinska-Lenart U."/>
            <person name="Aleksandrzak-Piekarczyk T."/>
            <person name="Szatraj K."/>
            <person name="Zielenkiewicz U."/>
            <person name="Pilsyk S."/>
            <person name="Malc E."/>
            <person name="Mieczkowski P."/>
            <person name="Kruszewska J.S."/>
            <person name="Biernat P."/>
            <person name="Pawlowska J."/>
        </authorList>
    </citation>
    <scope>NUCLEOTIDE SEQUENCE</scope>
    <source>
        <strain evidence="2">WA0000017839</strain>
    </source>
</reference>
<dbReference type="PANTHER" id="PTHR10094">
    <property type="entry name" value="STEROL CARRIER PROTEIN 2 SCP-2 FAMILY PROTEIN"/>
    <property type="match status" value="1"/>
</dbReference>
<dbReference type="Pfam" id="PF02036">
    <property type="entry name" value="SCP2"/>
    <property type="match status" value="1"/>
</dbReference>
<accession>A0A8H7RKA9</accession>
<feature type="domain" description="SCP2" evidence="1">
    <location>
        <begin position="12"/>
        <end position="112"/>
    </location>
</feature>
<dbReference type="InterPro" id="IPR036527">
    <property type="entry name" value="SCP2_sterol-bd_dom_sf"/>
</dbReference>
<dbReference type="GO" id="GO:0005829">
    <property type="term" value="C:cytosol"/>
    <property type="evidence" value="ECO:0007669"/>
    <property type="project" value="TreeGrafter"/>
</dbReference>
<dbReference type="EMBL" id="JAEPRD010000005">
    <property type="protein sequence ID" value="KAG2212597.1"/>
    <property type="molecule type" value="Genomic_DNA"/>
</dbReference>
<name>A0A8H7RKA9_9FUNG</name>
<dbReference type="InterPro" id="IPR003033">
    <property type="entry name" value="SCP2_sterol-bd_dom"/>
</dbReference>
<evidence type="ECO:0000313" key="3">
    <source>
        <dbReference type="Proteomes" id="UP000603453"/>
    </source>
</evidence>
<organism evidence="2 3">
    <name type="scientific">Mucor saturninus</name>
    <dbReference type="NCBI Taxonomy" id="64648"/>
    <lineage>
        <taxon>Eukaryota</taxon>
        <taxon>Fungi</taxon>
        <taxon>Fungi incertae sedis</taxon>
        <taxon>Mucoromycota</taxon>
        <taxon>Mucoromycotina</taxon>
        <taxon>Mucoromycetes</taxon>
        <taxon>Mucorales</taxon>
        <taxon>Mucorineae</taxon>
        <taxon>Mucoraceae</taxon>
        <taxon>Mucor</taxon>
    </lineage>
</organism>
<dbReference type="PANTHER" id="PTHR10094:SF25">
    <property type="entry name" value="SCP2 STEROL-BINDING DOMAIN-CONTAINING PROTEIN 1"/>
    <property type="match status" value="1"/>
</dbReference>
<evidence type="ECO:0000313" key="2">
    <source>
        <dbReference type="EMBL" id="KAG2212597.1"/>
    </source>
</evidence>
<comment type="caution">
    <text evidence="2">The sequence shown here is derived from an EMBL/GenBank/DDBJ whole genome shotgun (WGS) entry which is preliminary data.</text>
</comment>
<dbReference type="Gene3D" id="3.30.1050.10">
    <property type="entry name" value="SCP2 sterol-binding domain"/>
    <property type="match status" value="1"/>
</dbReference>
<keyword evidence="3" id="KW-1185">Reference proteome</keyword>
<dbReference type="Proteomes" id="UP000603453">
    <property type="component" value="Unassembled WGS sequence"/>
</dbReference>
<proteinExistence type="predicted"/>
<gene>
    <name evidence="2" type="ORF">INT47_000573</name>
</gene>
<dbReference type="AlphaFoldDB" id="A0A8H7RKA9"/>
<protein>
    <recommendedName>
        <fullName evidence="1">SCP2 domain-containing protein</fullName>
    </recommendedName>
</protein>